<reference evidence="1 2" key="1">
    <citation type="submission" date="2023-07" db="EMBL/GenBank/DDBJ databases">
        <title>Sorghum-associated microbial communities from plants grown in Nebraska, USA.</title>
        <authorList>
            <person name="Schachtman D."/>
        </authorList>
    </citation>
    <scope>NUCLEOTIDE SEQUENCE [LARGE SCALE GENOMIC DNA]</scope>
    <source>
        <strain evidence="1 2">DS1709</strain>
    </source>
</reference>
<name>A0ABU1LAZ6_9FLAO</name>
<evidence type="ECO:0008006" key="3">
    <source>
        <dbReference type="Google" id="ProtNLM"/>
    </source>
</evidence>
<dbReference type="RefSeq" id="WP_115980368.1">
    <property type="nucleotide sequence ID" value="NZ_JAVDQS010000002.1"/>
</dbReference>
<comment type="caution">
    <text evidence="1">The sequence shown here is derived from an EMBL/GenBank/DDBJ whole genome shotgun (WGS) entry which is preliminary data.</text>
</comment>
<evidence type="ECO:0000313" key="1">
    <source>
        <dbReference type="EMBL" id="MDR6403897.1"/>
    </source>
</evidence>
<proteinExistence type="predicted"/>
<dbReference type="EMBL" id="JAVDQS010000002">
    <property type="protein sequence ID" value="MDR6403897.1"/>
    <property type="molecule type" value="Genomic_DNA"/>
</dbReference>
<organism evidence="1 2">
    <name type="scientific">Chryseobacterium geocarposphaerae</name>
    <dbReference type="NCBI Taxonomy" id="1416776"/>
    <lineage>
        <taxon>Bacteria</taxon>
        <taxon>Pseudomonadati</taxon>
        <taxon>Bacteroidota</taxon>
        <taxon>Flavobacteriia</taxon>
        <taxon>Flavobacteriales</taxon>
        <taxon>Weeksellaceae</taxon>
        <taxon>Chryseobacterium group</taxon>
        <taxon>Chryseobacterium</taxon>
    </lineage>
</organism>
<keyword evidence="2" id="KW-1185">Reference proteome</keyword>
<dbReference type="InterPro" id="IPR008983">
    <property type="entry name" value="Tumour_necrosis_fac-like_dom"/>
</dbReference>
<protein>
    <recommendedName>
        <fullName evidence="3">C1q domain-containing protein</fullName>
    </recommendedName>
</protein>
<gene>
    <name evidence="1" type="ORF">J2781_000812</name>
</gene>
<dbReference type="Gene3D" id="2.60.120.40">
    <property type="match status" value="1"/>
</dbReference>
<accession>A0ABU1LAZ6</accession>
<evidence type="ECO:0000313" key="2">
    <source>
        <dbReference type="Proteomes" id="UP001184853"/>
    </source>
</evidence>
<dbReference type="Proteomes" id="UP001184853">
    <property type="component" value="Unassembled WGS sequence"/>
</dbReference>
<sequence>MKNIFILVFSIFIFGSFLGQTGQVGINTATPTVHLDARSATGNSAIAFGNTTQTASAAGAGAMKYNNSMYYSDGVNWLQLVGNSLNDFIPKVVASGRKTTPESFTTDTSDTHAWNFDNVNVLDGSWDAAISAYTVPYTGYYQISIGAAVGANIASNNVNWCIFVYTGTTEKRNLVFSLSNITVATTFRGNTITLHLEAGQTVKLGSVHCLVSCTSGPVTYTVPAGALFTITQLGG</sequence>